<reference evidence="1 2" key="1">
    <citation type="submission" date="2016-10" db="EMBL/GenBank/DDBJ databases">
        <authorList>
            <person name="de Groot N.N."/>
        </authorList>
    </citation>
    <scope>NUCLEOTIDE SEQUENCE [LARGE SCALE GENOMIC DNA]</scope>
    <source>
        <strain evidence="1 2">CGMCC 4.5739</strain>
    </source>
</reference>
<dbReference type="Proteomes" id="UP000199207">
    <property type="component" value="Unassembled WGS sequence"/>
</dbReference>
<keyword evidence="2" id="KW-1185">Reference proteome</keyword>
<accession>A0A1I1UUE9</accession>
<name>A0A1I1UUE9_9ACTN</name>
<proteinExistence type="predicted"/>
<dbReference type="RefSeq" id="WP_245834563.1">
    <property type="nucleotide sequence ID" value="NZ_FOLM01000027.1"/>
</dbReference>
<evidence type="ECO:0000313" key="1">
    <source>
        <dbReference type="EMBL" id="SFD74195.1"/>
    </source>
</evidence>
<dbReference type="EMBL" id="FOLM01000027">
    <property type="protein sequence ID" value="SFD74195.1"/>
    <property type="molecule type" value="Genomic_DNA"/>
</dbReference>
<sequence>MPPLLVWRDPRHFDHRGDRPCALCGTPTPLRSHQGEPAHKVCAEAWLADHPDSTRFVSDTPTRPQRTHA</sequence>
<dbReference type="AlphaFoldDB" id="A0A1I1UUE9"/>
<dbReference type="STRING" id="910347.SAMN05421773_12711"/>
<organism evidence="1 2">
    <name type="scientific">Streptomyces aidingensis</name>
    <dbReference type="NCBI Taxonomy" id="910347"/>
    <lineage>
        <taxon>Bacteria</taxon>
        <taxon>Bacillati</taxon>
        <taxon>Actinomycetota</taxon>
        <taxon>Actinomycetes</taxon>
        <taxon>Kitasatosporales</taxon>
        <taxon>Streptomycetaceae</taxon>
        <taxon>Streptomyces</taxon>
    </lineage>
</organism>
<protein>
    <submittedName>
        <fullName evidence="1">Uncharacterized protein</fullName>
    </submittedName>
</protein>
<evidence type="ECO:0000313" key="2">
    <source>
        <dbReference type="Proteomes" id="UP000199207"/>
    </source>
</evidence>
<gene>
    <name evidence="1" type="ORF">SAMN05421773_12711</name>
</gene>